<dbReference type="NCBIfam" id="NF004225">
    <property type="entry name" value="PRK05672.1"/>
    <property type="match status" value="1"/>
</dbReference>
<dbReference type="CDD" id="cd04485">
    <property type="entry name" value="DnaE_OBF"/>
    <property type="match status" value="1"/>
</dbReference>
<feature type="domain" description="Polymerase/histidinol phosphatase N-terminal" evidence="10">
    <location>
        <begin position="3"/>
        <end position="70"/>
    </location>
</feature>
<comment type="subcellular location">
    <subcellularLocation>
        <location evidence="9">Cytoplasm</location>
    </subcellularLocation>
</comment>
<evidence type="ECO:0000256" key="6">
    <source>
        <dbReference type="ARBA" id="ARBA00022932"/>
    </source>
</evidence>
<comment type="function">
    <text evidence="9">DNA polymerase involved in damage-induced mutagenesis and translesion synthesis (TLS). It is not the major replicative DNA polymerase.</text>
</comment>
<evidence type="ECO:0000313" key="11">
    <source>
        <dbReference type="EMBL" id="MBM0105434.1"/>
    </source>
</evidence>
<organism evidence="11 12">
    <name type="scientific">Steroidobacter gossypii</name>
    <dbReference type="NCBI Taxonomy" id="2805490"/>
    <lineage>
        <taxon>Bacteria</taxon>
        <taxon>Pseudomonadati</taxon>
        <taxon>Pseudomonadota</taxon>
        <taxon>Gammaproteobacteria</taxon>
        <taxon>Steroidobacterales</taxon>
        <taxon>Steroidobacteraceae</taxon>
        <taxon>Steroidobacter</taxon>
    </lineage>
</organism>
<dbReference type="CDD" id="cd07434">
    <property type="entry name" value="PHP_PolIIIA_DnaE2"/>
    <property type="match status" value="1"/>
</dbReference>
<evidence type="ECO:0000256" key="8">
    <source>
        <dbReference type="ARBA" id="ARBA00049244"/>
    </source>
</evidence>
<accession>A0ABS1WWT1</accession>
<keyword evidence="1 9" id="KW-0963">Cytoplasm</keyword>
<evidence type="ECO:0000256" key="9">
    <source>
        <dbReference type="HAMAP-Rule" id="MF_01902"/>
    </source>
</evidence>
<dbReference type="HAMAP" id="MF_01902">
    <property type="entry name" value="DNApol_error_prone"/>
    <property type="match status" value="1"/>
</dbReference>
<dbReference type="RefSeq" id="WP_203167474.1">
    <property type="nucleotide sequence ID" value="NZ_JAEVLS010000002.1"/>
</dbReference>
<dbReference type="InterPro" id="IPR040982">
    <property type="entry name" value="DNA_pol3_finger"/>
</dbReference>
<comment type="catalytic activity">
    <reaction evidence="8 9">
        <text>DNA(n) + a 2'-deoxyribonucleoside 5'-triphosphate = DNA(n+1) + diphosphate</text>
        <dbReference type="Rhea" id="RHEA:22508"/>
        <dbReference type="Rhea" id="RHEA-COMP:17339"/>
        <dbReference type="Rhea" id="RHEA-COMP:17340"/>
        <dbReference type="ChEBI" id="CHEBI:33019"/>
        <dbReference type="ChEBI" id="CHEBI:61560"/>
        <dbReference type="ChEBI" id="CHEBI:173112"/>
        <dbReference type="EC" id="2.7.7.7"/>
    </reaction>
</comment>
<dbReference type="Proteomes" id="UP000661077">
    <property type="component" value="Unassembled WGS sequence"/>
</dbReference>
<dbReference type="Pfam" id="PF07733">
    <property type="entry name" value="DNA_pol3_alpha"/>
    <property type="match status" value="1"/>
</dbReference>
<keyword evidence="7 9" id="KW-0234">DNA repair</keyword>
<keyword evidence="4 9" id="KW-0235">DNA replication</keyword>
<dbReference type="NCBIfam" id="TIGR00594">
    <property type="entry name" value="polc"/>
    <property type="match status" value="1"/>
</dbReference>
<dbReference type="PANTHER" id="PTHR32294">
    <property type="entry name" value="DNA POLYMERASE III SUBUNIT ALPHA"/>
    <property type="match status" value="1"/>
</dbReference>
<dbReference type="PANTHER" id="PTHR32294:SF4">
    <property type="entry name" value="ERROR-PRONE DNA POLYMERASE"/>
    <property type="match status" value="1"/>
</dbReference>
<evidence type="ECO:0000259" key="10">
    <source>
        <dbReference type="SMART" id="SM00481"/>
    </source>
</evidence>
<sequence>MYAELHALSNFSFLRGASFPEELVERAAELGYRAIAITDECSVAGVVRAHEAAKKHNLPLIVGATLTCADGLTVIALAQSRRGYGHLCRLITKARRAAVKGTYTLERAWLDGALDECCLIWLPGDDDAEGDGDWLRTKFPGRLWIGVELHHDGHDREHVDRARHLSQTLNLPVTACGGVLMHVRDRKPLLDVLTAIRLRTPLSQCGYALEPNRDRHLHAIKTLAARYPAEWLVESVRVAEQCQFSLDEIKYQFPAELVPAGHTAASWLRKLSYEGAAERWPEQIPEHVQTLLEHELSLVAELRYEHFFLTVHDLVRFARSRGILCQGRGSAANSVICYCLGITIVDPSRQSVLFERFISKERHEPPDIDVDFEHERREEVMQYLYERYGRHRAGIAATVITYRLKSALRDVGKALGFDLLQIERLIGALARRETDDPQELPNWLAEAGFDAGNPMVERLMQLVAEIVRFPRHLSQHVGGFVIAAQRLDELVPIENASMPNRTVIQWDKDDLESLGLLKVDVLALGMLTAIRRTLELHNRATGDSLTMRTIPSEDPQTYEMFCRADTVGVFQIESRAQMSMLPRLQPRQFYDLVIEIGLVRPGPIVGDMVHPYLRRRMGLEPTTYPSEAVRRVLERTNGVPIWQEQAMELAVVAAGFTLGEADALRRAMAAWRRHGNLAGFHEKLLRGLRERGYSEQFADQLWRQLQGFSAYGFPESHAASFAAIAYASGWLKCHSPAAFAAGLINSQPMGFYTPSQIVRDVREHGVEVRAIDVTRSEWDCTLEVDSPGRAPALRLGLRLVKGLGEAAVAQLLSARNARPFSDTGDLVHRSQLSRRDLELLAGANALSALAGNRHHAAWTLAGVETDYALLADAPPNEATPLLRSPSEGQNILADFRSTGLSLRRHPVALLRDRLIRRRIQSTREVLDSEHGAEVRFVGLVTLRQTPSTANHTTFMTVEDETGIVQIIVWNRVAQAFRAAFLGASLLEVRGTFQHESGVKTVVAQALFDHSHWLGVLRVPSRDFH</sequence>
<evidence type="ECO:0000256" key="7">
    <source>
        <dbReference type="ARBA" id="ARBA00023204"/>
    </source>
</evidence>
<evidence type="ECO:0000313" key="12">
    <source>
        <dbReference type="Proteomes" id="UP000661077"/>
    </source>
</evidence>
<proteinExistence type="inferred from homology"/>
<dbReference type="SMART" id="SM00481">
    <property type="entry name" value="POLIIIAc"/>
    <property type="match status" value="1"/>
</dbReference>
<keyword evidence="12" id="KW-1185">Reference proteome</keyword>
<dbReference type="Gene3D" id="1.10.150.870">
    <property type="match status" value="1"/>
</dbReference>
<keyword evidence="3 9" id="KW-0548">Nucleotidyltransferase</keyword>
<dbReference type="Pfam" id="PF17657">
    <property type="entry name" value="DNA_pol3_finger"/>
    <property type="match status" value="1"/>
</dbReference>
<evidence type="ECO:0000256" key="5">
    <source>
        <dbReference type="ARBA" id="ARBA00022763"/>
    </source>
</evidence>
<dbReference type="InterPro" id="IPR029460">
    <property type="entry name" value="DNAPol_HHH"/>
</dbReference>
<protein>
    <recommendedName>
        <fullName evidence="9">Error-prone DNA polymerase</fullName>
        <ecNumber evidence="9">2.7.7.7</ecNumber>
    </recommendedName>
</protein>
<dbReference type="Pfam" id="PF14579">
    <property type="entry name" value="HHH_6"/>
    <property type="match status" value="1"/>
</dbReference>
<dbReference type="EMBL" id="JAEVLS010000002">
    <property type="protein sequence ID" value="MBM0105434.1"/>
    <property type="molecule type" value="Genomic_DNA"/>
</dbReference>
<comment type="similarity">
    <text evidence="9">Belongs to the DNA polymerase type-C family. DnaE2 subfamily.</text>
</comment>
<dbReference type="Pfam" id="PF02811">
    <property type="entry name" value="PHP"/>
    <property type="match status" value="1"/>
</dbReference>
<dbReference type="InterPro" id="IPR004013">
    <property type="entry name" value="PHP_dom"/>
</dbReference>
<dbReference type="InterPro" id="IPR003141">
    <property type="entry name" value="Pol/His_phosphatase_N"/>
</dbReference>
<dbReference type="InterPro" id="IPR011708">
    <property type="entry name" value="DNA_pol3_alpha_NTPase_dom"/>
</dbReference>
<dbReference type="Gene3D" id="3.20.20.140">
    <property type="entry name" value="Metal-dependent hydrolases"/>
    <property type="match status" value="1"/>
</dbReference>
<evidence type="ECO:0000256" key="4">
    <source>
        <dbReference type="ARBA" id="ARBA00022705"/>
    </source>
</evidence>
<dbReference type="GO" id="GO:0003887">
    <property type="term" value="F:DNA-directed DNA polymerase activity"/>
    <property type="evidence" value="ECO:0007669"/>
    <property type="project" value="UniProtKB-EC"/>
</dbReference>
<dbReference type="SUPFAM" id="SSF89550">
    <property type="entry name" value="PHP domain-like"/>
    <property type="match status" value="1"/>
</dbReference>
<dbReference type="InterPro" id="IPR016195">
    <property type="entry name" value="Pol/histidinol_Pase-like"/>
</dbReference>
<comment type="caution">
    <text evidence="11">The sequence shown here is derived from an EMBL/GenBank/DDBJ whole genome shotgun (WGS) entry which is preliminary data.</text>
</comment>
<dbReference type="InterPro" id="IPR004805">
    <property type="entry name" value="DnaE2/DnaE/PolC"/>
</dbReference>
<keyword evidence="5 9" id="KW-0227">DNA damage</keyword>
<name>A0ABS1WWT1_9GAMM</name>
<dbReference type="InterPro" id="IPR023073">
    <property type="entry name" value="DnaE2"/>
</dbReference>
<reference evidence="11 12" key="1">
    <citation type="journal article" date="2021" name="Int. J. Syst. Evol. Microbiol.">
        <title>Steroidobacter gossypii sp. nov., isolated from soil of cotton cropping field.</title>
        <authorList>
            <person name="Huang R."/>
            <person name="Yang S."/>
            <person name="Zhen C."/>
            <person name="Liu W."/>
        </authorList>
    </citation>
    <scope>NUCLEOTIDE SEQUENCE [LARGE SCALE GENOMIC DNA]</scope>
    <source>
        <strain evidence="11 12">S1-65</strain>
    </source>
</reference>
<gene>
    <name evidence="9" type="primary">dnaE2</name>
    <name evidence="11" type="ORF">JM946_11780</name>
</gene>
<evidence type="ECO:0000256" key="1">
    <source>
        <dbReference type="ARBA" id="ARBA00022490"/>
    </source>
</evidence>
<evidence type="ECO:0000256" key="3">
    <source>
        <dbReference type="ARBA" id="ARBA00022695"/>
    </source>
</evidence>
<dbReference type="EC" id="2.7.7.7" evidence="9"/>
<evidence type="ECO:0000256" key="2">
    <source>
        <dbReference type="ARBA" id="ARBA00022679"/>
    </source>
</evidence>
<keyword evidence="2 9" id="KW-0808">Transferase</keyword>
<keyword evidence="6 9" id="KW-0239">DNA-directed DNA polymerase</keyword>